<dbReference type="Proteomes" id="UP001497644">
    <property type="component" value="Chromosome 6"/>
</dbReference>
<evidence type="ECO:0000313" key="2">
    <source>
        <dbReference type="EMBL" id="CAL1686408.1"/>
    </source>
</evidence>
<gene>
    <name evidence="2" type="ORF">LPLAT_LOCUS11716</name>
</gene>
<name>A0AAV2P1D5_9HYME</name>
<feature type="compositionally biased region" description="Basic and acidic residues" evidence="1">
    <location>
        <begin position="1"/>
        <end position="18"/>
    </location>
</feature>
<dbReference type="EMBL" id="OZ034829">
    <property type="protein sequence ID" value="CAL1686408.1"/>
    <property type="molecule type" value="Genomic_DNA"/>
</dbReference>
<feature type="region of interest" description="Disordered" evidence="1">
    <location>
        <begin position="50"/>
        <end position="80"/>
    </location>
</feature>
<protein>
    <submittedName>
        <fullName evidence="2">Uncharacterized protein</fullName>
    </submittedName>
</protein>
<evidence type="ECO:0000256" key="1">
    <source>
        <dbReference type="SAM" id="MobiDB-lite"/>
    </source>
</evidence>
<organism evidence="2 3">
    <name type="scientific">Lasius platythorax</name>
    <dbReference type="NCBI Taxonomy" id="488582"/>
    <lineage>
        <taxon>Eukaryota</taxon>
        <taxon>Metazoa</taxon>
        <taxon>Ecdysozoa</taxon>
        <taxon>Arthropoda</taxon>
        <taxon>Hexapoda</taxon>
        <taxon>Insecta</taxon>
        <taxon>Pterygota</taxon>
        <taxon>Neoptera</taxon>
        <taxon>Endopterygota</taxon>
        <taxon>Hymenoptera</taxon>
        <taxon>Apocrita</taxon>
        <taxon>Aculeata</taxon>
        <taxon>Formicoidea</taxon>
        <taxon>Formicidae</taxon>
        <taxon>Formicinae</taxon>
        <taxon>Lasius</taxon>
        <taxon>Lasius</taxon>
    </lineage>
</organism>
<proteinExistence type="predicted"/>
<accession>A0AAV2P1D5</accession>
<evidence type="ECO:0000313" key="3">
    <source>
        <dbReference type="Proteomes" id="UP001497644"/>
    </source>
</evidence>
<reference evidence="2" key="1">
    <citation type="submission" date="2024-04" db="EMBL/GenBank/DDBJ databases">
        <authorList>
            <consortium name="Molecular Ecology Group"/>
        </authorList>
    </citation>
    <scope>NUCLEOTIDE SEQUENCE</scope>
</reference>
<sequence length="100" mass="11060">MDHDRSDPSLYRDEKSLVDDAAFNPVTEPGPTSDSFSNADLAIKTHCQRQRLPHPSDRRWKACQEAAHPPSPPAGGKRVEVSTRVRAPGVHSLKNAFFQA</sequence>
<dbReference type="AlphaFoldDB" id="A0AAV2P1D5"/>
<keyword evidence="3" id="KW-1185">Reference proteome</keyword>
<feature type="region of interest" description="Disordered" evidence="1">
    <location>
        <begin position="1"/>
        <end position="38"/>
    </location>
</feature>